<evidence type="ECO:0000313" key="1">
    <source>
        <dbReference type="EMBL" id="OCT99797.1"/>
    </source>
</evidence>
<protein>
    <submittedName>
        <fullName evidence="1">Uncharacterized protein</fullName>
    </submittedName>
</protein>
<accession>A0A974I2S0</accession>
<name>A0A974I2S0_XENLA</name>
<gene>
    <name evidence="1" type="ORF">XELAEV_18005578mg</name>
</gene>
<dbReference type="EMBL" id="CM004466">
    <property type="protein sequence ID" value="OCT99797.1"/>
    <property type="molecule type" value="Genomic_DNA"/>
</dbReference>
<sequence length="107" mass="12426">MSSLGTILEDYNSVQLDINDQTQMLLNYPIVNDMVISKPLTLHFLQAAKSLIPKNWKSSDAPTLAYWFSTVEEIKQMENITHIIHNKSGQLWEIWAPWINYIETFSI</sequence>
<organism evidence="1 2">
    <name type="scientific">Xenopus laevis</name>
    <name type="common">African clawed frog</name>
    <dbReference type="NCBI Taxonomy" id="8355"/>
    <lineage>
        <taxon>Eukaryota</taxon>
        <taxon>Metazoa</taxon>
        <taxon>Chordata</taxon>
        <taxon>Craniata</taxon>
        <taxon>Vertebrata</taxon>
        <taxon>Euteleostomi</taxon>
        <taxon>Amphibia</taxon>
        <taxon>Batrachia</taxon>
        <taxon>Anura</taxon>
        <taxon>Pipoidea</taxon>
        <taxon>Pipidae</taxon>
        <taxon>Xenopodinae</taxon>
        <taxon>Xenopus</taxon>
        <taxon>Xenopus</taxon>
    </lineage>
</organism>
<evidence type="ECO:0000313" key="2">
    <source>
        <dbReference type="Proteomes" id="UP000694892"/>
    </source>
</evidence>
<dbReference type="AlphaFoldDB" id="A0A974I2S0"/>
<reference evidence="2" key="1">
    <citation type="journal article" date="2016" name="Nature">
        <title>Genome evolution in the allotetraploid frog Xenopus laevis.</title>
        <authorList>
            <person name="Session A.M."/>
            <person name="Uno Y."/>
            <person name="Kwon T."/>
            <person name="Chapman J.A."/>
            <person name="Toyoda A."/>
            <person name="Takahashi S."/>
            <person name="Fukui A."/>
            <person name="Hikosaka A."/>
            <person name="Suzuki A."/>
            <person name="Kondo M."/>
            <person name="van Heeringen S.J."/>
            <person name="Quigley I."/>
            <person name="Heinz S."/>
            <person name="Ogino H."/>
            <person name="Ochi H."/>
            <person name="Hellsten U."/>
            <person name="Lyons J.B."/>
            <person name="Simakov O."/>
            <person name="Putnam N."/>
            <person name="Stites J."/>
            <person name="Kuroki Y."/>
            <person name="Tanaka T."/>
            <person name="Michiue T."/>
            <person name="Watanabe M."/>
            <person name="Bogdanovic O."/>
            <person name="Lister R."/>
            <person name="Georgiou G."/>
            <person name="Paranjpe S.S."/>
            <person name="van Kruijsbergen I."/>
            <person name="Shu S."/>
            <person name="Carlson J."/>
            <person name="Kinoshita T."/>
            <person name="Ohta Y."/>
            <person name="Mawaribuchi S."/>
            <person name="Jenkins J."/>
            <person name="Grimwood J."/>
            <person name="Schmutz J."/>
            <person name="Mitros T."/>
            <person name="Mozaffari S.V."/>
            <person name="Suzuki Y."/>
            <person name="Haramoto Y."/>
            <person name="Yamamoto T.S."/>
            <person name="Takagi C."/>
            <person name="Heald R."/>
            <person name="Miller K."/>
            <person name="Haudenschild C."/>
            <person name="Kitzman J."/>
            <person name="Nakayama T."/>
            <person name="Izutsu Y."/>
            <person name="Robert J."/>
            <person name="Fortriede J."/>
            <person name="Burns K."/>
            <person name="Lotay V."/>
            <person name="Karimi K."/>
            <person name="Yasuoka Y."/>
            <person name="Dichmann D.S."/>
            <person name="Flajnik M.F."/>
            <person name="Houston D.W."/>
            <person name="Shendure J."/>
            <person name="DuPasquier L."/>
            <person name="Vize P.D."/>
            <person name="Zorn A.M."/>
            <person name="Ito M."/>
            <person name="Marcotte E.M."/>
            <person name="Wallingford J.B."/>
            <person name="Ito Y."/>
            <person name="Asashima M."/>
            <person name="Ueno N."/>
            <person name="Matsuda Y."/>
            <person name="Veenstra G.J."/>
            <person name="Fujiyama A."/>
            <person name="Harland R.M."/>
            <person name="Taira M."/>
            <person name="Rokhsar D.S."/>
        </authorList>
    </citation>
    <scope>NUCLEOTIDE SEQUENCE [LARGE SCALE GENOMIC DNA]</scope>
    <source>
        <strain evidence="2">J</strain>
    </source>
</reference>
<proteinExistence type="predicted"/>
<dbReference type="Proteomes" id="UP000694892">
    <property type="component" value="Chromosome 1L"/>
</dbReference>